<keyword evidence="2" id="KW-1185">Reference proteome</keyword>
<evidence type="ECO:0000313" key="1">
    <source>
        <dbReference type="EMBL" id="RNA37039.1"/>
    </source>
</evidence>
<comment type="caution">
    <text evidence="1">The sequence shown here is derived from an EMBL/GenBank/DDBJ whole genome shotgun (WGS) entry which is preliminary data.</text>
</comment>
<organism evidence="1 2">
    <name type="scientific">Brachionus plicatilis</name>
    <name type="common">Marine rotifer</name>
    <name type="synonym">Brachionus muelleri</name>
    <dbReference type="NCBI Taxonomy" id="10195"/>
    <lineage>
        <taxon>Eukaryota</taxon>
        <taxon>Metazoa</taxon>
        <taxon>Spiralia</taxon>
        <taxon>Gnathifera</taxon>
        <taxon>Rotifera</taxon>
        <taxon>Eurotatoria</taxon>
        <taxon>Monogononta</taxon>
        <taxon>Pseudotrocha</taxon>
        <taxon>Ploima</taxon>
        <taxon>Brachionidae</taxon>
        <taxon>Brachionus</taxon>
    </lineage>
</organism>
<proteinExistence type="predicted"/>
<sequence>MIFTFRTLNFARFVLYITVTSPFFTIQLDFNTVQNNFSNFNDKLGKIQNPTRTLLRESDSVTELFKK</sequence>
<name>A0A3M7SMS7_BRAPC</name>
<accession>A0A3M7SMS7</accession>
<evidence type="ECO:0000313" key="2">
    <source>
        <dbReference type="Proteomes" id="UP000276133"/>
    </source>
</evidence>
<dbReference type="Proteomes" id="UP000276133">
    <property type="component" value="Unassembled WGS sequence"/>
</dbReference>
<gene>
    <name evidence="1" type="ORF">BpHYR1_022441</name>
</gene>
<protein>
    <submittedName>
        <fullName evidence="1">Uncharacterized protein</fullName>
    </submittedName>
</protein>
<reference evidence="1 2" key="1">
    <citation type="journal article" date="2018" name="Sci. Rep.">
        <title>Genomic signatures of local adaptation to the degree of environmental predictability in rotifers.</title>
        <authorList>
            <person name="Franch-Gras L."/>
            <person name="Hahn C."/>
            <person name="Garcia-Roger E.M."/>
            <person name="Carmona M.J."/>
            <person name="Serra M."/>
            <person name="Gomez A."/>
        </authorList>
    </citation>
    <scope>NUCLEOTIDE SEQUENCE [LARGE SCALE GENOMIC DNA]</scope>
    <source>
        <strain evidence="1">HYR1</strain>
    </source>
</reference>
<dbReference type="EMBL" id="REGN01001102">
    <property type="protein sequence ID" value="RNA37039.1"/>
    <property type="molecule type" value="Genomic_DNA"/>
</dbReference>
<dbReference type="AlphaFoldDB" id="A0A3M7SMS7"/>